<keyword evidence="5" id="KW-1185">Reference proteome</keyword>
<accession>A0A2I1GVR9</accession>
<dbReference type="CDD" id="cd18186">
    <property type="entry name" value="BTB_POZ_ZBTB_KLHL-like"/>
    <property type="match status" value="1"/>
</dbReference>
<dbReference type="PROSITE" id="PS50245">
    <property type="entry name" value="CAP_GLY_2"/>
    <property type="match status" value="1"/>
</dbReference>
<feature type="domain" description="BTB" evidence="2">
    <location>
        <begin position="46"/>
        <end position="125"/>
    </location>
</feature>
<dbReference type="Gene3D" id="2.30.30.190">
    <property type="entry name" value="CAP Gly-rich-like domain"/>
    <property type="match status" value="1"/>
</dbReference>
<evidence type="ECO:0000313" key="5">
    <source>
        <dbReference type="Proteomes" id="UP000234323"/>
    </source>
</evidence>
<dbReference type="SUPFAM" id="SSF74924">
    <property type="entry name" value="Cap-Gly domain"/>
    <property type="match status" value="1"/>
</dbReference>
<gene>
    <name evidence="4" type="ORF">RhiirA4_531137</name>
</gene>
<evidence type="ECO:0000313" key="4">
    <source>
        <dbReference type="EMBL" id="PKY50716.1"/>
    </source>
</evidence>
<comment type="caution">
    <text evidence="4">The sequence shown here is derived from an EMBL/GenBank/DDBJ whole genome shotgun (WGS) entry which is preliminary data.</text>
</comment>
<dbReference type="Pfam" id="PF00651">
    <property type="entry name" value="BTB"/>
    <property type="match status" value="1"/>
</dbReference>
<feature type="compositionally biased region" description="Low complexity" evidence="1">
    <location>
        <begin position="657"/>
        <end position="701"/>
    </location>
</feature>
<feature type="compositionally biased region" description="Basic and acidic residues" evidence="1">
    <location>
        <begin position="767"/>
        <end position="784"/>
    </location>
</feature>
<dbReference type="InterPro" id="IPR000938">
    <property type="entry name" value="CAP-Gly_domain"/>
</dbReference>
<dbReference type="Pfam" id="PF26017">
    <property type="entry name" value="BACK_BTBD8"/>
    <property type="match status" value="1"/>
</dbReference>
<proteinExistence type="predicted"/>
<feature type="domain" description="BTB" evidence="2">
    <location>
        <begin position="155"/>
        <end position="239"/>
    </location>
</feature>
<dbReference type="VEuPathDB" id="FungiDB:RhiirFUN_012590"/>
<dbReference type="VEuPathDB" id="FungiDB:FUN_011295"/>
<feature type="compositionally biased region" description="Low complexity" evidence="1">
    <location>
        <begin position="785"/>
        <end position="807"/>
    </location>
</feature>
<dbReference type="InterPro" id="IPR036859">
    <property type="entry name" value="CAP-Gly_dom_sf"/>
</dbReference>
<name>A0A2I1GVR9_9GLOM</name>
<dbReference type="Pfam" id="PF01302">
    <property type="entry name" value="CAP_GLY"/>
    <property type="match status" value="1"/>
</dbReference>
<dbReference type="EMBL" id="LLXI01000912">
    <property type="protein sequence ID" value="PKY50716.1"/>
    <property type="molecule type" value="Genomic_DNA"/>
</dbReference>
<protein>
    <submittedName>
        <fullName evidence="4">Uncharacterized protein</fullName>
    </submittedName>
</protein>
<feature type="region of interest" description="Disordered" evidence="1">
    <location>
        <begin position="510"/>
        <end position="834"/>
    </location>
</feature>
<feature type="compositionally biased region" description="Low complexity" evidence="1">
    <location>
        <begin position="816"/>
        <end position="830"/>
    </location>
</feature>
<dbReference type="InterPro" id="IPR043225">
    <property type="entry name" value="BACK_BTBD8"/>
</dbReference>
<evidence type="ECO:0000256" key="1">
    <source>
        <dbReference type="SAM" id="MobiDB-lite"/>
    </source>
</evidence>
<feature type="compositionally biased region" description="Low complexity" evidence="1">
    <location>
        <begin position="711"/>
        <end position="751"/>
    </location>
</feature>
<dbReference type="SMART" id="SM00225">
    <property type="entry name" value="BTB"/>
    <property type="match status" value="1"/>
</dbReference>
<dbReference type="VEuPathDB" id="FungiDB:RhiirA1_439384"/>
<feature type="compositionally biased region" description="Low complexity" evidence="1">
    <location>
        <begin position="544"/>
        <end position="606"/>
    </location>
</feature>
<dbReference type="Proteomes" id="UP000234323">
    <property type="component" value="Unassembled WGS sequence"/>
</dbReference>
<dbReference type="InterPro" id="IPR000210">
    <property type="entry name" value="BTB/POZ_dom"/>
</dbReference>
<feature type="domain" description="CAP-Gly" evidence="3">
    <location>
        <begin position="875"/>
        <end position="917"/>
    </location>
</feature>
<evidence type="ECO:0000259" key="2">
    <source>
        <dbReference type="PROSITE" id="PS50097"/>
    </source>
</evidence>
<dbReference type="PANTHER" id="PTHR22427:SF7">
    <property type="entry name" value="GH15728P"/>
    <property type="match status" value="1"/>
</dbReference>
<organism evidence="4 5">
    <name type="scientific">Rhizophagus irregularis</name>
    <dbReference type="NCBI Taxonomy" id="588596"/>
    <lineage>
        <taxon>Eukaryota</taxon>
        <taxon>Fungi</taxon>
        <taxon>Fungi incertae sedis</taxon>
        <taxon>Mucoromycota</taxon>
        <taxon>Glomeromycotina</taxon>
        <taxon>Glomeromycetes</taxon>
        <taxon>Glomerales</taxon>
        <taxon>Glomeraceae</taxon>
        <taxon>Rhizophagus</taxon>
    </lineage>
</organism>
<dbReference type="AlphaFoldDB" id="A0A2I1GVR9"/>
<dbReference type="Gene3D" id="3.30.710.10">
    <property type="entry name" value="Potassium Channel Kv1.1, Chain A"/>
    <property type="match status" value="2"/>
</dbReference>
<dbReference type="PANTHER" id="PTHR22427">
    <property type="entry name" value="GH15728P"/>
    <property type="match status" value="1"/>
</dbReference>
<sequence length="924" mass="101924">MPSEKKKRVLLPPAGLDFATSPKDSLVDDLRYALEHAKELYSDIAWDFTLAPSPTIIYAHKAILYARSSRSFQERFLKNKDANGMSIRSVRLSNPEPTIAKTDEDPFLIRQELNFFYTGEEGSEEFLSAVDTTDELEQDKLKEDLIYMFKSKLYTDVELVLDYSEDSPEIVDEEDFKPIKIKAHRFILYTRSEYFKKMLSSDFIEARSSSIHLDASIFNQTSLNIILTFIYTGNIPPSKPLTLDDYEWVWIGADFLGIKFLCDECICRIATKVHHFTCTCAECQSVIPRVAIFAKEHDVDMLWQGCLHVLSHGFDSMWPQKAFADLDEDTREEVLFTVLANIQQNNSVMAAFKGCRKILSNIDIKGIGLPWIETIRGMTHRVQSFTVKNILVDNFEQICSEDQEFLDCVDGVGFSSDLLEDIMNVVVEEGLTEKNAARVLNCITGKLLTRQAVVDSESFETKRVLNQAKQNVFDYMKKRWMSVKGNGGFRLLTPWQLDEFSKELGVTNQELQESTDHKENKPKVRTPSVTNGLSKKGRESSPAPKVTKSITTVTTTTPALIVTTPPQLNPSPSTGGTDSNSGSNTSESGSTSNSSAESSSMGSADTTAKTNAKKGKSVRIGETTTAPVWARPTRASVLRQKALAESSAKNPVKPRIKTNTTTKSASNSSSNSTQSKPTTSVSKTVKTTTTRTPRQSTSASSLRVPNGSPTSQRGRSSNKQNSSKKNTSATSSRASSISSVTSLNSPSVSPSRFGGVRQTRSSMLRQLKYDDAEQRRGRDRERDTSPTSSRASSIASTSSVASTTTSSSHHRRKRSPSQNSSNTSITTNSNGAITCLQPKPHQIKLATIANPDISVGRRVILPTKNNAPGVIQFLGETEFAKGIWVGIELDNPVGKNNGKVASTKYFTAGPNHGIFVRPDSLLLI</sequence>
<dbReference type="PROSITE" id="PS50097">
    <property type="entry name" value="BTB"/>
    <property type="match status" value="2"/>
</dbReference>
<dbReference type="SUPFAM" id="SSF54695">
    <property type="entry name" value="POZ domain"/>
    <property type="match status" value="1"/>
</dbReference>
<reference evidence="4 5" key="1">
    <citation type="submission" date="2015-10" db="EMBL/GenBank/DDBJ databases">
        <title>Genome analyses suggest a sexual origin of heterokaryosis in a supposedly ancient asexual fungus.</title>
        <authorList>
            <person name="Ropars J."/>
            <person name="Sedzielewska K."/>
            <person name="Noel J."/>
            <person name="Charron P."/>
            <person name="Farinelli L."/>
            <person name="Marton T."/>
            <person name="Kruger M."/>
            <person name="Pelin A."/>
            <person name="Brachmann A."/>
            <person name="Corradi N."/>
        </authorList>
    </citation>
    <scope>NUCLEOTIDE SEQUENCE [LARGE SCALE GENOMIC DNA]</scope>
    <source>
        <strain evidence="4 5">A4</strain>
    </source>
</reference>
<dbReference type="InterPro" id="IPR011333">
    <property type="entry name" value="SKP1/BTB/POZ_sf"/>
</dbReference>
<evidence type="ECO:0000259" key="3">
    <source>
        <dbReference type="PROSITE" id="PS50245"/>
    </source>
</evidence>
<dbReference type="SMART" id="SM01052">
    <property type="entry name" value="CAP_GLY"/>
    <property type="match status" value="1"/>
</dbReference>